<dbReference type="Pfam" id="PF00823">
    <property type="entry name" value="PPE"/>
    <property type="match status" value="1"/>
</dbReference>
<sequence length="426" mass="42777">MSLTVPAATPDGVNWDAYTHEELYRMVWDQADVAEVAAIAEEWRRHSVELADQAVRLRDHQSALRDHWQGEAADLAATRLSELADRLDGISARAAANQQTAHQAGEALALARAMVPPPPSAAGTPGPGALPAPPPPSTQPAYAPQAPMGSIPAPSAFSPQASSAFAPDPMVFAPDAAAFAPQASSGFAPAPSAFAFDPATFAPDPSAFTPDSAAFAPSSTQVSGFSPAPSSGGSGWFLVFGAPAVAPSGGGMGTAFNAVGTGGSSMYFGDLAANQAKAQAVHAMRVYEASLRGSTVAVPGSVGGRTYGVAGSTTAPPTGSVNEPRSGGVPWERLVGGQPVKEPGRVPLGAGARVGTAMPVSFGGAPMSPEAAAARPAGAPGGMAPSAGQRGAGAEDETHENRMPVLDHGLFTVEFPTCAAVIGGER</sequence>
<dbReference type="Gene3D" id="1.20.1260.20">
    <property type="entry name" value="PPE superfamily"/>
    <property type="match status" value="1"/>
</dbReference>
<dbReference type="Proteomes" id="UP000660680">
    <property type="component" value="Unassembled WGS sequence"/>
</dbReference>
<dbReference type="RefSeq" id="WP_189212788.1">
    <property type="nucleotide sequence ID" value="NZ_BMRB01000004.1"/>
</dbReference>
<dbReference type="AlphaFoldDB" id="A0A918GNA2"/>
<dbReference type="InterPro" id="IPR038332">
    <property type="entry name" value="PPE_sf"/>
</dbReference>
<evidence type="ECO:0000259" key="3">
    <source>
        <dbReference type="Pfam" id="PF00823"/>
    </source>
</evidence>
<evidence type="ECO:0000256" key="2">
    <source>
        <dbReference type="SAM" id="MobiDB-lite"/>
    </source>
</evidence>
<feature type="region of interest" description="Disordered" evidence="2">
    <location>
        <begin position="369"/>
        <end position="398"/>
    </location>
</feature>
<feature type="compositionally biased region" description="Pro residues" evidence="2">
    <location>
        <begin position="128"/>
        <end position="138"/>
    </location>
</feature>
<evidence type="ECO:0000313" key="5">
    <source>
        <dbReference type="Proteomes" id="UP000660680"/>
    </source>
</evidence>
<proteinExistence type="inferred from homology"/>
<reference evidence="4" key="1">
    <citation type="journal article" date="2014" name="Int. J. Syst. Evol. Microbiol.">
        <title>Complete genome sequence of Corynebacterium casei LMG S-19264T (=DSM 44701T), isolated from a smear-ripened cheese.</title>
        <authorList>
            <consortium name="US DOE Joint Genome Institute (JGI-PGF)"/>
            <person name="Walter F."/>
            <person name="Albersmeier A."/>
            <person name="Kalinowski J."/>
            <person name="Ruckert C."/>
        </authorList>
    </citation>
    <scope>NUCLEOTIDE SEQUENCE</scope>
    <source>
        <strain evidence="4">JCM 3276</strain>
    </source>
</reference>
<evidence type="ECO:0000313" key="4">
    <source>
        <dbReference type="EMBL" id="GGS46931.1"/>
    </source>
</evidence>
<dbReference type="EMBL" id="BMRB01000004">
    <property type="protein sequence ID" value="GGS46931.1"/>
    <property type="molecule type" value="Genomic_DNA"/>
</dbReference>
<name>A0A918GNA2_9PSEU</name>
<dbReference type="SUPFAM" id="SSF140459">
    <property type="entry name" value="PE/PPE dimer-like"/>
    <property type="match status" value="1"/>
</dbReference>
<comment type="similarity">
    <text evidence="1">Belongs to the mycobacterial PPE family.</text>
</comment>
<accession>A0A918GNA2</accession>
<reference evidence="4" key="2">
    <citation type="submission" date="2020-09" db="EMBL/GenBank/DDBJ databases">
        <authorList>
            <person name="Sun Q."/>
            <person name="Ohkuma M."/>
        </authorList>
    </citation>
    <scope>NUCLEOTIDE SEQUENCE</scope>
    <source>
        <strain evidence="4">JCM 3276</strain>
    </source>
</reference>
<feature type="compositionally biased region" description="Low complexity" evidence="2">
    <location>
        <begin position="139"/>
        <end position="160"/>
    </location>
</feature>
<gene>
    <name evidence="4" type="ORF">GCM10010171_47670</name>
</gene>
<feature type="region of interest" description="Disordered" evidence="2">
    <location>
        <begin position="115"/>
        <end position="160"/>
    </location>
</feature>
<evidence type="ECO:0000256" key="1">
    <source>
        <dbReference type="ARBA" id="ARBA00010652"/>
    </source>
</evidence>
<keyword evidence="5" id="KW-1185">Reference proteome</keyword>
<protein>
    <recommendedName>
        <fullName evidence="3">PPE domain-containing protein</fullName>
    </recommendedName>
</protein>
<comment type="caution">
    <text evidence="4">The sequence shown here is derived from an EMBL/GenBank/DDBJ whole genome shotgun (WGS) entry which is preliminary data.</text>
</comment>
<feature type="compositionally biased region" description="Low complexity" evidence="2">
    <location>
        <begin position="369"/>
        <end position="388"/>
    </location>
</feature>
<organism evidence="4 5">
    <name type="scientific">Actinokineospora fastidiosa</name>
    <dbReference type="NCBI Taxonomy" id="1816"/>
    <lineage>
        <taxon>Bacteria</taxon>
        <taxon>Bacillati</taxon>
        <taxon>Actinomycetota</taxon>
        <taxon>Actinomycetes</taxon>
        <taxon>Pseudonocardiales</taxon>
        <taxon>Pseudonocardiaceae</taxon>
        <taxon>Actinokineospora</taxon>
    </lineage>
</organism>
<feature type="domain" description="PPE" evidence="3">
    <location>
        <begin position="36"/>
        <end position="122"/>
    </location>
</feature>
<dbReference type="InterPro" id="IPR000030">
    <property type="entry name" value="PPE_dom"/>
</dbReference>